<dbReference type="AlphaFoldDB" id="A0A2N3WWZ1"/>
<proteinExistence type="predicted"/>
<name>A0A2N3WWZ1_9NOCA</name>
<sequence>MPVSRSPRPEEPDTHLRVISSDLVVDFCGCRTAVRNFLHDRLSHPHPSIVAMEVSDGLLPDRRMPCEALWLDP</sequence>
<comment type="caution">
    <text evidence="1">The sequence shown here is derived from an EMBL/GenBank/DDBJ whole genome shotgun (WGS) entry which is preliminary data.</text>
</comment>
<evidence type="ECO:0000313" key="2">
    <source>
        <dbReference type="Proteomes" id="UP000233766"/>
    </source>
</evidence>
<keyword evidence="2" id="KW-1185">Reference proteome</keyword>
<gene>
    <name evidence="1" type="ORF">ATK86_0408</name>
</gene>
<organism evidence="1 2">
    <name type="scientific">Nocardia fluminea</name>
    <dbReference type="NCBI Taxonomy" id="134984"/>
    <lineage>
        <taxon>Bacteria</taxon>
        <taxon>Bacillati</taxon>
        <taxon>Actinomycetota</taxon>
        <taxon>Actinomycetes</taxon>
        <taxon>Mycobacteriales</taxon>
        <taxon>Nocardiaceae</taxon>
        <taxon>Nocardia</taxon>
    </lineage>
</organism>
<protein>
    <submittedName>
        <fullName evidence="1">Uncharacterized protein</fullName>
    </submittedName>
</protein>
<reference evidence="1 2" key="1">
    <citation type="submission" date="2017-12" db="EMBL/GenBank/DDBJ databases">
        <title>Sequencing the genomes of 1000 Actinobacteria strains.</title>
        <authorList>
            <person name="Klenk H.-P."/>
        </authorList>
    </citation>
    <scope>NUCLEOTIDE SEQUENCE [LARGE SCALE GENOMIC DNA]</scope>
    <source>
        <strain evidence="1 2">DSM 44489</strain>
    </source>
</reference>
<dbReference type="EMBL" id="PJMW01000001">
    <property type="protein sequence ID" value="PKV98389.1"/>
    <property type="molecule type" value="Genomic_DNA"/>
</dbReference>
<dbReference type="OrthoDB" id="4558190at2"/>
<dbReference type="Proteomes" id="UP000233766">
    <property type="component" value="Unassembled WGS sequence"/>
</dbReference>
<accession>A0A2N3WWZ1</accession>
<evidence type="ECO:0000313" key="1">
    <source>
        <dbReference type="EMBL" id="PKV98389.1"/>
    </source>
</evidence>